<dbReference type="Proteomes" id="UP001497535">
    <property type="component" value="Unassembled WGS sequence"/>
</dbReference>
<dbReference type="EMBL" id="CAVMJV010000053">
    <property type="protein sequence ID" value="CAK5084394.1"/>
    <property type="molecule type" value="Genomic_DNA"/>
</dbReference>
<evidence type="ECO:0000313" key="2">
    <source>
        <dbReference type="Proteomes" id="UP001497535"/>
    </source>
</evidence>
<reference evidence="1" key="1">
    <citation type="submission" date="2023-11" db="EMBL/GenBank/DDBJ databases">
        <authorList>
            <person name="Poullet M."/>
        </authorList>
    </citation>
    <scope>NUCLEOTIDE SEQUENCE</scope>
    <source>
        <strain evidence="1">E1834</strain>
    </source>
</reference>
<proteinExistence type="predicted"/>
<gene>
    <name evidence="1" type="ORF">MENTE1834_LOCUS31787</name>
</gene>
<evidence type="ECO:0000313" key="1">
    <source>
        <dbReference type="EMBL" id="CAK5084394.1"/>
    </source>
</evidence>
<name>A0ACB0ZZ10_MELEN</name>
<comment type="caution">
    <text evidence="1">The sequence shown here is derived from an EMBL/GenBank/DDBJ whole genome shotgun (WGS) entry which is preliminary data.</text>
</comment>
<protein>
    <submittedName>
        <fullName evidence="1">Uncharacterized protein</fullName>
    </submittedName>
</protein>
<sequence>MVCVYTEKVVVRTCLDIFDLSLTSAYEESLVKPVLLLNLCTMLIKKCLRLNFDFFEKIFSDLFLNLNVDSVKVTSDEIVVNGKNTREIRGQGCVPKFSRGVTNVNSQIIKTRQNWPKITPNSKNYKEKIFNFLD</sequence>
<accession>A0ACB0ZZ10</accession>
<organism evidence="1 2">
    <name type="scientific">Meloidogyne enterolobii</name>
    <name type="common">Root-knot nematode worm</name>
    <name type="synonym">Meloidogyne mayaguensis</name>
    <dbReference type="NCBI Taxonomy" id="390850"/>
    <lineage>
        <taxon>Eukaryota</taxon>
        <taxon>Metazoa</taxon>
        <taxon>Ecdysozoa</taxon>
        <taxon>Nematoda</taxon>
        <taxon>Chromadorea</taxon>
        <taxon>Rhabditida</taxon>
        <taxon>Tylenchina</taxon>
        <taxon>Tylenchomorpha</taxon>
        <taxon>Tylenchoidea</taxon>
        <taxon>Meloidogynidae</taxon>
        <taxon>Meloidogyninae</taxon>
        <taxon>Meloidogyne</taxon>
    </lineage>
</organism>
<keyword evidence="2" id="KW-1185">Reference proteome</keyword>